<feature type="domain" description="Response regulatory" evidence="2">
    <location>
        <begin position="6"/>
        <end position="120"/>
    </location>
</feature>
<dbReference type="eggNOG" id="COG5001">
    <property type="taxonomic scope" value="Bacteria"/>
</dbReference>
<dbReference type="SUPFAM" id="SSF141868">
    <property type="entry name" value="EAL domain-like"/>
    <property type="match status" value="1"/>
</dbReference>
<dbReference type="PROSITE" id="PS50112">
    <property type="entry name" value="PAS"/>
    <property type="match status" value="1"/>
</dbReference>
<dbReference type="PANTHER" id="PTHR44757:SF2">
    <property type="entry name" value="BIOFILM ARCHITECTURE MAINTENANCE PROTEIN MBAA"/>
    <property type="match status" value="1"/>
</dbReference>
<dbReference type="SMART" id="SM00448">
    <property type="entry name" value="REC"/>
    <property type="match status" value="1"/>
</dbReference>
<dbReference type="PROSITE" id="PS50113">
    <property type="entry name" value="PAC"/>
    <property type="match status" value="1"/>
</dbReference>
<evidence type="ECO:0000313" key="7">
    <source>
        <dbReference type="EMBL" id="EPZ16696.1"/>
    </source>
</evidence>
<dbReference type="CDD" id="cd00156">
    <property type="entry name" value="REC"/>
    <property type="match status" value="1"/>
</dbReference>
<evidence type="ECO:0000259" key="3">
    <source>
        <dbReference type="PROSITE" id="PS50112"/>
    </source>
</evidence>
<dbReference type="PROSITE" id="PS50883">
    <property type="entry name" value="EAL"/>
    <property type="match status" value="1"/>
</dbReference>
<dbReference type="InterPro" id="IPR011006">
    <property type="entry name" value="CheY-like_superfamily"/>
</dbReference>
<dbReference type="CDD" id="cd00130">
    <property type="entry name" value="PAS"/>
    <property type="match status" value="1"/>
</dbReference>
<dbReference type="InterPro" id="IPR043128">
    <property type="entry name" value="Rev_trsase/Diguanyl_cyclase"/>
</dbReference>
<dbReference type="SUPFAM" id="SSF55073">
    <property type="entry name" value="Nucleotide cyclase"/>
    <property type="match status" value="1"/>
</dbReference>
<dbReference type="Pfam" id="PF00072">
    <property type="entry name" value="Response_reg"/>
    <property type="match status" value="1"/>
</dbReference>
<dbReference type="InterPro" id="IPR000160">
    <property type="entry name" value="GGDEF_dom"/>
</dbReference>
<proteinExistence type="predicted"/>
<dbReference type="FunFam" id="3.30.70.270:FF:000001">
    <property type="entry name" value="Diguanylate cyclase domain protein"/>
    <property type="match status" value="1"/>
</dbReference>
<dbReference type="SUPFAM" id="SSF52172">
    <property type="entry name" value="CheY-like"/>
    <property type="match status" value="1"/>
</dbReference>
<feature type="domain" description="PAC" evidence="4">
    <location>
        <begin position="213"/>
        <end position="267"/>
    </location>
</feature>
<gene>
    <name evidence="7" type="ORF">M622_11410</name>
</gene>
<comment type="caution">
    <text evidence="7">The sequence shown here is derived from an EMBL/GenBank/DDBJ whole genome shotgun (WGS) entry which is preliminary data.</text>
</comment>
<dbReference type="InterPro" id="IPR029787">
    <property type="entry name" value="Nucleotide_cyclase"/>
</dbReference>
<dbReference type="InterPro" id="IPR035965">
    <property type="entry name" value="PAS-like_dom_sf"/>
</dbReference>
<dbReference type="PROSITE" id="PS50110">
    <property type="entry name" value="RESPONSE_REGULATORY"/>
    <property type="match status" value="1"/>
</dbReference>
<evidence type="ECO:0000259" key="5">
    <source>
        <dbReference type="PROSITE" id="PS50883"/>
    </source>
</evidence>
<dbReference type="NCBIfam" id="TIGR00254">
    <property type="entry name" value="GGDEF"/>
    <property type="match status" value="1"/>
</dbReference>
<sequence>MEPSFRILIVDDDPALRRTFPHVLAQPGRSFDEAASIGETIARLEQQHYDLVLLDYRLPDASGLAVLDWLVERRRDEAVIIISGEDAIDAAISALRRGADNYVRKPYHVAQLQRAVDGALHKGALEKTNRAMGLRLKASERLHRYLVESSPDLIFTLDAEGRFSYISPRVSSLLGFERKALLRRPFTTLIMPEDIDRACSLLAQSSTSLTENFNLELRLRCNHGINNDGITVALTASPMPTHSGGAGLYGVARDISERKRAEEIISFQAFHDQLTLLPNRVLFKDRLELAITQAQRRSGTLAVMFIDIDRFKLVNDTFGHAEGDALLRAIASRLSSTLRRGDTLARLGGDEFTVLLPDIKLTQDAELIGTKILAALETPIALSHGDYRVTASIGIALFPRDGSTAEELTRNADVAMYQVKRAGKNAFRFFEPSFNTHHRERIALENDLRDALQRKEFELHYQPQVSVSRRQIIGMEALLRWNHPVLGKLTPNSFIEIAEELGLIGEISRWVLEEACTQLVQWRSDGHLEVRMSVNMSALDFDRRDIVSSITDCLQRHALPPARIELEITESLMMNNAAGVAVKVKELRGAGISIAIDDFGTGYSALAYLQSFPVSTLKIDRSFVRALEGPKSNPIISAITGIARGFDLDVVAEGVEQLHQAETLQLLGCDIMQGYHFARPAPAHEALEWLRQPELLFGAH</sequence>
<feature type="domain" description="EAL" evidence="5">
    <location>
        <begin position="441"/>
        <end position="694"/>
    </location>
</feature>
<dbReference type="InterPro" id="IPR013656">
    <property type="entry name" value="PAS_4"/>
</dbReference>
<dbReference type="CDD" id="cd01949">
    <property type="entry name" value="GGDEF"/>
    <property type="match status" value="1"/>
</dbReference>
<dbReference type="InterPro" id="IPR001633">
    <property type="entry name" value="EAL_dom"/>
</dbReference>
<dbReference type="PANTHER" id="PTHR44757">
    <property type="entry name" value="DIGUANYLATE CYCLASE DGCP"/>
    <property type="match status" value="1"/>
</dbReference>
<feature type="domain" description="PAS" evidence="3">
    <location>
        <begin position="139"/>
        <end position="194"/>
    </location>
</feature>
<dbReference type="Gene3D" id="3.20.20.450">
    <property type="entry name" value="EAL domain"/>
    <property type="match status" value="1"/>
</dbReference>
<dbReference type="GO" id="GO:0000160">
    <property type="term" value="P:phosphorelay signal transduction system"/>
    <property type="evidence" value="ECO:0007669"/>
    <property type="project" value="InterPro"/>
</dbReference>
<dbReference type="SUPFAM" id="SSF55785">
    <property type="entry name" value="PYP-like sensor domain (PAS domain)"/>
    <property type="match status" value="1"/>
</dbReference>
<dbReference type="GO" id="GO:0003824">
    <property type="term" value="F:catalytic activity"/>
    <property type="evidence" value="ECO:0007669"/>
    <property type="project" value="UniProtKB-ARBA"/>
</dbReference>
<dbReference type="SMART" id="SM00267">
    <property type="entry name" value="GGDEF"/>
    <property type="match status" value="1"/>
</dbReference>
<evidence type="ECO:0000256" key="1">
    <source>
        <dbReference type="PROSITE-ProRule" id="PRU00169"/>
    </source>
</evidence>
<dbReference type="Gene3D" id="3.30.70.270">
    <property type="match status" value="1"/>
</dbReference>
<feature type="modified residue" description="4-aspartylphosphate" evidence="1">
    <location>
        <position position="55"/>
    </location>
</feature>
<dbReference type="EMBL" id="ATJV01000042">
    <property type="protein sequence ID" value="EPZ16696.1"/>
    <property type="molecule type" value="Genomic_DNA"/>
</dbReference>
<dbReference type="PATRIC" id="fig|1348657.5.peg.820"/>
<dbReference type="SMART" id="SM00091">
    <property type="entry name" value="PAS"/>
    <property type="match status" value="1"/>
</dbReference>
<dbReference type="Gene3D" id="3.40.50.2300">
    <property type="match status" value="1"/>
</dbReference>
<dbReference type="AlphaFoldDB" id="S9ZQ12"/>
<dbReference type="InterPro" id="IPR000700">
    <property type="entry name" value="PAS-assoc_C"/>
</dbReference>
<protein>
    <recommendedName>
        <fullName evidence="9">Diguanylate cyclase</fullName>
    </recommendedName>
</protein>
<dbReference type="Pfam" id="PF08448">
    <property type="entry name" value="PAS_4"/>
    <property type="match status" value="1"/>
</dbReference>
<keyword evidence="1" id="KW-0597">Phosphoprotein</keyword>
<dbReference type="Gene3D" id="3.30.450.20">
    <property type="entry name" value="PAS domain"/>
    <property type="match status" value="1"/>
</dbReference>
<evidence type="ECO:0008006" key="9">
    <source>
        <dbReference type="Google" id="ProtNLM"/>
    </source>
</evidence>
<reference evidence="7 8" key="1">
    <citation type="submission" date="2013-06" db="EMBL/GenBank/DDBJ databases">
        <title>Draft genome sequence of Thauera terpenica.</title>
        <authorList>
            <person name="Liu B."/>
            <person name="Frostegard A.H."/>
            <person name="Shapleigh J.P."/>
        </authorList>
    </citation>
    <scope>NUCLEOTIDE SEQUENCE [LARGE SCALE GENOMIC DNA]</scope>
    <source>
        <strain evidence="7 8">58Eu</strain>
    </source>
</reference>
<evidence type="ECO:0000259" key="6">
    <source>
        <dbReference type="PROSITE" id="PS50887"/>
    </source>
</evidence>
<feature type="domain" description="GGDEF" evidence="6">
    <location>
        <begin position="299"/>
        <end position="432"/>
    </location>
</feature>
<name>S9ZQ12_9RHOO</name>
<accession>S9ZQ12</accession>
<dbReference type="CDD" id="cd01948">
    <property type="entry name" value="EAL"/>
    <property type="match status" value="1"/>
</dbReference>
<evidence type="ECO:0000259" key="4">
    <source>
        <dbReference type="PROSITE" id="PS50113"/>
    </source>
</evidence>
<dbReference type="InterPro" id="IPR052155">
    <property type="entry name" value="Biofilm_reg_signaling"/>
</dbReference>
<dbReference type="Pfam" id="PF00563">
    <property type="entry name" value="EAL"/>
    <property type="match status" value="1"/>
</dbReference>
<organism evidence="7 8">
    <name type="scientific">Thauera terpenica 58Eu</name>
    <dbReference type="NCBI Taxonomy" id="1348657"/>
    <lineage>
        <taxon>Bacteria</taxon>
        <taxon>Pseudomonadati</taxon>
        <taxon>Pseudomonadota</taxon>
        <taxon>Betaproteobacteria</taxon>
        <taxon>Rhodocyclales</taxon>
        <taxon>Zoogloeaceae</taxon>
        <taxon>Thauera</taxon>
    </lineage>
</organism>
<dbReference type="PROSITE" id="PS50887">
    <property type="entry name" value="GGDEF"/>
    <property type="match status" value="1"/>
</dbReference>
<dbReference type="NCBIfam" id="TIGR00229">
    <property type="entry name" value="sensory_box"/>
    <property type="match status" value="1"/>
</dbReference>
<dbReference type="Pfam" id="PF00990">
    <property type="entry name" value="GGDEF"/>
    <property type="match status" value="1"/>
</dbReference>
<dbReference type="InterPro" id="IPR000014">
    <property type="entry name" value="PAS"/>
</dbReference>
<dbReference type="SMART" id="SM00052">
    <property type="entry name" value="EAL"/>
    <property type="match status" value="1"/>
</dbReference>
<evidence type="ECO:0000313" key="8">
    <source>
        <dbReference type="Proteomes" id="UP000015455"/>
    </source>
</evidence>
<dbReference type="Proteomes" id="UP000015455">
    <property type="component" value="Unassembled WGS sequence"/>
</dbReference>
<evidence type="ECO:0000259" key="2">
    <source>
        <dbReference type="PROSITE" id="PS50110"/>
    </source>
</evidence>
<dbReference type="InterPro" id="IPR035919">
    <property type="entry name" value="EAL_sf"/>
</dbReference>
<dbReference type="STRING" id="1348657.M622_11410"/>
<dbReference type="InterPro" id="IPR001789">
    <property type="entry name" value="Sig_transdc_resp-reg_receiver"/>
</dbReference>
<keyword evidence="8" id="KW-1185">Reference proteome</keyword>